<dbReference type="EMBL" id="JAWZYT010002071">
    <property type="protein sequence ID" value="KAK4306915.1"/>
    <property type="molecule type" value="Genomic_DNA"/>
</dbReference>
<evidence type="ECO:0000313" key="3">
    <source>
        <dbReference type="EMBL" id="KAK4305635.1"/>
    </source>
</evidence>
<feature type="region of interest" description="Disordered" evidence="2">
    <location>
        <begin position="68"/>
        <end position="163"/>
    </location>
</feature>
<keyword evidence="6" id="KW-1185">Reference proteome</keyword>
<feature type="compositionally biased region" description="Low complexity" evidence="2">
    <location>
        <begin position="138"/>
        <end position="163"/>
    </location>
</feature>
<proteinExistence type="predicted"/>
<protein>
    <submittedName>
        <fullName evidence="3">Uncharacterized protein</fullName>
    </submittedName>
</protein>
<dbReference type="EMBL" id="JAWZYT010002253">
    <property type="protein sequence ID" value="KAK4305635.1"/>
    <property type="molecule type" value="Genomic_DNA"/>
</dbReference>
<feature type="compositionally biased region" description="Basic and acidic residues" evidence="2">
    <location>
        <begin position="68"/>
        <end position="84"/>
    </location>
</feature>
<reference evidence="3" key="1">
    <citation type="submission" date="2023-11" db="EMBL/GenBank/DDBJ databases">
        <title>Genome assemblies of two species of porcelain crab, Petrolisthes cinctipes and Petrolisthes manimaculis (Anomura: Porcellanidae).</title>
        <authorList>
            <person name="Angst P."/>
        </authorList>
    </citation>
    <scope>NUCLEOTIDE SEQUENCE</scope>
    <source>
        <strain evidence="3">PB745_02</strain>
        <tissue evidence="3">Gill</tissue>
    </source>
</reference>
<organism evidence="3 6">
    <name type="scientific">Petrolisthes manimaculis</name>
    <dbReference type="NCBI Taxonomy" id="1843537"/>
    <lineage>
        <taxon>Eukaryota</taxon>
        <taxon>Metazoa</taxon>
        <taxon>Ecdysozoa</taxon>
        <taxon>Arthropoda</taxon>
        <taxon>Crustacea</taxon>
        <taxon>Multicrustacea</taxon>
        <taxon>Malacostraca</taxon>
        <taxon>Eumalacostraca</taxon>
        <taxon>Eucarida</taxon>
        <taxon>Decapoda</taxon>
        <taxon>Pleocyemata</taxon>
        <taxon>Anomura</taxon>
        <taxon>Galatheoidea</taxon>
        <taxon>Porcellanidae</taxon>
        <taxon>Petrolisthes</taxon>
    </lineage>
</organism>
<feature type="compositionally biased region" description="Basic and acidic residues" evidence="2">
    <location>
        <begin position="106"/>
        <end position="117"/>
    </location>
</feature>
<dbReference type="EMBL" id="JAWZYT010000343">
    <property type="protein sequence ID" value="KAK4324642.1"/>
    <property type="molecule type" value="Genomic_DNA"/>
</dbReference>
<evidence type="ECO:0000313" key="5">
    <source>
        <dbReference type="EMBL" id="KAK4324642.1"/>
    </source>
</evidence>
<evidence type="ECO:0000256" key="2">
    <source>
        <dbReference type="SAM" id="MobiDB-lite"/>
    </source>
</evidence>
<keyword evidence="1" id="KW-0175">Coiled coil</keyword>
<accession>A0AAE1PE92</accession>
<sequence length="163" mass="17780">MDLEAIKVLLDSQERTFRTATDLIVDQFKSRIQEAEVTIQDLTRSLEFSQAEVKDLQREVKELRKFESEIRRSGSEGVSTREADGDVTGAVRKSARVGESSVGAEGESRDVLTREAVDDVTDGSSVDVGGGGSRRGRPTPGSLAPAVRGNRQQQTSRTRSGRI</sequence>
<evidence type="ECO:0000313" key="6">
    <source>
        <dbReference type="Proteomes" id="UP001292094"/>
    </source>
</evidence>
<dbReference type="Proteomes" id="UP001292094">
    <property type="component" value="Unassembled WGS sequence"/>
</dbReference>
<evidence type="ECO:0000313" key="4">
    <source>
        <dbReference type="EMBL" id="KAK4306915.1"/>
    </source>
</evidence>
<gene>
    <name evidence="5" type="ORF">Pmani_004724</name>
    <name evidence="4" type="ORF">Pmani_021269</name>
    <name evidence="3" type="ORF">Pmani_022480</name>
</gene>
<evidence type="ECO:0000256" key="1">
    <source>
        <dbReference type="SAM" id="Coils"/>
    </source>
</evidence>
<name>A0AAE1PE92_9EUCA</name>
<dbReference type="AlphaFoldDB" id="A0AAE1PE92"/>
<feature type="coiled-coil region" evidence="1">
    <location>
        <begin position="25"/>
        <end position="66"/>
    </location>
</feature>
<comment type="caution">
    <text evidence="3">The sequence shown here is derived from an EMBL/GenBank/DDBJ whole genome shotgun (WGS) entry which is preliminary data.</text>
</comment>